<evidence type="ECO:0000313" key="2">
    <source>
        <dbReference type="EMBL" id="GJM98551.1"/>
    </source>
</evidence>
<organism evidence="2 3">
    <name type="scientific">Eleusine coracana subsp. coracana</name>
    <dbReference type="NCBI Taxonomy" id="191504"/>
    <lineage>
        <taxon>Eukaryota</taxon>
        <taxon>Viridiplantae</taxon>
        <taxon>Streptophyta</taxon>
        <taxon>Embryophyta</taxon>
        <taxon>Tracheophyta</taxon>
        <taxon>Spermatophyta</taxon>
        <taxon>Magnoliopsida</taxon>
        <taxon>Liliopsida</taxon>
        <taxon>Poales</taxon>
        <taxon>Poaceae</taxon>
        <taxon>PACMAD clade</taxon>
        <taxon>Chloridoideae</taxon>
        <taxon>Cynodonteae</taxon>
        <taxon>Eleusininae</taxon>
        <taxon>Eleusine</taxon>
    </lineage>
</organism>
<name>A0AAV5CKK7_ELECO</name>
<keyword evidence="1" id="KW-1133">Transmembrane helix</keyword>
<proteinExistence type="predicted"/>
<protein>
    <submittedName>
        <fullName evidence="2">Uncharacterized protein</fullName>
    </submittedName>
</protein>
<evidence type="ECO:0000313" key="3">
    <source>
        <dbReference type="Proteomes" id="UP001054889"/>
    </source>
</evidence>
<dbReference type="AlphaFoldDB" id="A0AAV5CKK7"/>
<reference evidence="2" key="1">
    <citation type="journal article" date="2018" name="DNA Res.">
        <title>Multiple hybrid de novo genome assembly of finger millet, an orphan allotetraploid crop.</title>
        <authorList>
            <person name="Hatakeyama M."/>
            <person name="Aluri S."/>
            <person name="Balachadran M.T."/>
            <person name="Sivarajan S.R."/>
            <person name="Patrignani A."/>
            <person name="Gruter S."/>
            <person name="Poveda L."/>
            <person name="Shimizu-Inatsugi R."/>
            <person name="Baeten J."/>
            <person name="Francoijs K.J."/>
            <person name="Nataraja K.N."/>
            <person name="Reddy Y.A.N."/>
            <person name="Phadnis S."/>
            <person name="Ravikumar R.L."/>
            <person name="Schlapbach R."/>
            <person name="Sreeman S.M."/>
            <person name="Shimizu K.K."/>
        </authorList>
    </citation>
    <scope>NUCLEOTIDE SEQUENCE</scope>
</reference>
<keyword evidence="1" id="KW-0812">Transmembrane</keyword>
<gene>
    <name evidence="2" type="primary">ga15575</name>
    <name evidence="2" type="ORF">PR202_ga15575</name>
</gene>
<evidence type="ECO:0000256" key="1">
    <source>
        <dbReference type="SAM" id="Phobius"/>
    </source>
</evidence>
<sequence length="149" mass="16395">MESSESAFPLLPELLESKKKGEIIPGRLTFPLLPELLESKKKGEIIPGRLTKEVWEESKKLWEVVGPGVFMQLAIYTMIVISQAFVGHLGDRDLAAFSIANTVIDGLSFGFLVCDVSLILLPIYAALVIVVIWCLIEGIDFWGTESSTA</sequence>
<reference evidence="2" key="2">
    <citation type="submission" date="2021-12" db="EMBL/GenBank/DDBJ databases">
        <title>Resequencing data analysis of finger millet.</title>
        <authorList>
            <person name="Hatakeyama M."/>
            <person name="Aluri S."/>
            <person name="Balachadran M.T."/>
            <person name="Sivarajan S.R."/>
            <person name="Poveda L."/>
            <person name="Shimizu-Inatsugi R."/>
            <person name="Schlapbach R."/>
            <person name="Sreeman S.M."/>
            <person name="Shimizu K.K."/>
        </authorList>
    </citation>
    <scope>NUCLEOTIDE SEQUENCE</scope>
</reference>
<accession>A0AAV5CKK7</accession>
<dbReference type="EMBL" id="BQKI01000007">
    <property type="protein sequence ID" value="GJM98551.1"/>
    <property type="molecule type" value="Genomic_DNA"/>
</dbReference>
<dbReference type="Proteomes" id="UP001054889">
    <property type="component" value="Unassembled WGS sequence"/>
</dbReference>
<comment type="caution">
    <text evidence="2">The sequence shown here is derived from an EMBL/GenBank/DDBJ whole genome shotgun (WGS) entry which is preliminary data.</text>
</comment>
<keyword evidence="3" id="KW-1185">Reference proteome</keyword>
<feature type="transmembrane region" description="Helical" evidence="1">
    <location>
        <begin position="119"/>
        <end position="136"/>
    </location>
</feature>
<keyword evidence="1" id="KW-0472">Membrane</keyword>
<feature type="transmembrane region" description="Helical" evidence="1">
    <location>
        <begin position="69"/>
        <end position="87"/>
    </location>
</feature>